<dbReference type="PANTHER" id="PTHR23429:SF0">
    <property type="entry name" value="GLUCOSE-6-PHOSPHATE 1-DEHYDROGENASE"/>
    <property type="match status" value="1"/>
</dbReference>
<name>A0A918BUK6_9ACTN</name>
<evidence type="ECO:0000256" key="4">
    <source>
        <dbReference type="ARBA" id="ARBA00022857"/>
    </source>
</evidence>
<sequence length="569" mass="62695">MTDGTTEPGTEAPGGTDGAAAEGAATGATAPEEQPAREGAGDRAADGAEGPAEALTALPAPPAGWPNPLRDPRDRRLPRVAGPSGLVIFGVTGDLSRRKLMPAVYDLANRGLLPPGFSLVGFARRDWEDQDFAEVVHEAVKEHARTPFREEVWQQLSEGMRFIPGDFDDDQAFEQLRKAVDELDASRGTSGNHAFYLSVPPKFFPKVVQQLKRHGLTDAPEGSWRRAVIEKPFGHDLESAQELNAIVHEVFDPEQVFRIDHYLGKETVQNILALRFANTMFEPIWNRSFVDHVQITMAEDIGIGGRAGYYDGIGAARDVIQNHLLQLLALTAMEEPASFDAASLLTEKLKVFRAVRLPDDLGLHTVRGQYAGAWQGGAKVRGYLEEEGIDPASTTDTYAAISLRVDNRRWAGVPFYLRTGKRLGRRVTEIAVVFQRAPHSPFDAGATEELGQNAVVIRVQPDEGMTVRFGSKVPGTSMELRDVTMDFAYGESFTESSPEAYERLILDVLLGDANLFPRHQEVEESWRILDPVEEYWASHGRPAQYASGSWGPAEADEMLARDGRSWRRP</sequence>
<dbReference type="PIRSF" id="PIRSF000110">
    <property type="entry name" value="G6PD"/>
    <property type="match status" value="1"/>
</dbReference>
<feature type="binding site" evidence="7">
    <location>
        <position position="299"/>
    </location>
    <ligand>
        <name>substrate</name>
    </ligand>
</feature>
<dbReference type="RefSeq" id="WP_189559856.1">
    <property type="nucleotide sequence ID" value="NZ_BMTE01000002.1"/>
</dbReference>
<dbReference type="GO" id="GO:0050661">
    <property type="term" value="F:NADP binding"/>
    <property type="evidence" value="ECO:0007669"/>
    <property type="project" value="UniProtKB-UniRule"/>
</dbReference>
<reference evidence="11" key="1">
    <citation type="journal article" date="2014" name="Int. J. Syst. Evol. Microbiol.">
        <title>Complete genome sequence of Corynebacterium casei LMG S-19264T (=DSM 44701T), isolated from a smear-ripened cheese.</title>
        <authorList>
            <consortium name="US DOE Joint Genome Institute (JGI-PGF)"/>
            <person name="Walter F."/>
            <person name="Albersmeier A."/>
            <person name="Kalinowski J."/>
            <person name="Ruckert C."/>
        </authorList>
    </citation>
    <scope>NUCLEOTIDE SEQUENCE</scope>
    <source>
        <strain evidence="11">JCM 4403</strain>
    </source>
</reference>
<feature type="active site" description="Proton acceptor" evidence="7">
    <location>
        <position position="323"/>
    </location>
</feature>
<dbReference type="FunFam" id="3.30.360.10:FF:000011">
    <property type="entry name" value="Glucose-6-phosphate 1-dehydrogenase"/>
    <property type="match status" value="1"/>
</dbReference>
<dbReference type="SUPFAM" id="SSF51735">
    <property type="entry name" value="NAD(P)-binding Rossmann-fold domains"/>
    <property type="match status" value="1"/>
</dbReference>
<dbReference type="GO" id="GO:0009051">
    <property type="term" value="P:pentose-phosphate shunt, oxidative branch"/>
    <property type="evidence" value="ECO:0007669"/>
    <property type="project" value="TreeGrafter"/>
</dbReference>
<feature type="compositionally biased region" description="Low complexity" evidence="8">
    <location>
        <begin position="47"/>
        <end position="58"/>
    </location>
</feature>
<comment type="caution">
    <text evidence="7">Lacks conserved residue(s) required for the propagation of feature annotation.</text>
</comment>
<evidence type="ECO:0000256" key="2">
    <source>
        <dbReference type="ARBA" id="ARBA00009975"/>
    </source>
</evidence>
<dbReference type="Pfam" id="PF02781">
    <property type="entry name" value="G6PD_C"/>
    <property type="match status" value="1"/>
</dbReference>
<dbReference type="HAMAP" id="MF_00966">
    <property type="entry name" value="G6PD"/>
    <property type="match status" value="1"/>
</dbReference>
<dbReference type="InterPro" id="IPR022675">
    <property type="entry name" value="G6P_DH_C"/>
</dbReference>
<evidence type="ECO:0000259" key="10">
    <source>
        <dbReference type="Pfam" id="PF02781"/>
    </source>
</evidence>
<keyword evidence="5 7" id="KW-0560">Oxidoreductase</keyword>
<feature type="domain" description="Glucose-6-phosphate dehydrogenase NAD-binding" evidence="9">
    <location>
        <begin position="87"/>
        <end position="270"/>
    </location>
</feature>
<keyword evidence="6 7" id="KW-0119">Carbohydrate metabolism</keyword>
<feature type="domain" description="Glucose-6-phosphate dehydrogenase C-terminal" evidence="10">
    <location>
        <begin position="272"/>
        <end position="567"/>
    </location>
</feature>
<dbReference type="SUPFAM" id="SSF55347">
    <property type="entry name" value="Glyceraldehyde-3-phosphate dehydrogenase-like, C-terminal domain"/>
    <property type="match status" value="1"/>
</dbReference>
<evidence type="ECO:0000256" key="6">
    <source>
        <dbReference type="ARBA" id="ARBA00023277"/>
    </source>
</evidence>
<feature type="binding site" evidence="7">
    <location>
        <position position="124"/>
    </location>
    <ligand>
        <name>NADP(+)</name>
        <dbReference type="ChEBI" id="CHEBI:58349"/>
    </ligand>
</feature>
<feature type="region of interest" description="Disordered" evidence="8">
    <location>
        <begin position="1"/>
        <end position="78"/>
    </location>
</feature>
<comment type="caution">
    <text evidence="11">The sequence shown here is derived from an EMBL/GenBank/DDBJ whole genome shotgun (WGS) entry which is preliminary data.</text>
</comment>
<comment type="similarity">
    <text evidence="2 7">Belongs to the glucose-6-phosphate dehydrogenase family.</text>
</comment>
<dbReference type="EMBL" id="BMTU01000009">
    <property type="protein sequence ID" value="GGQ93010.1"/>
    <property type="molecule type" value="Genomic_DNA"/>
</dbReference>
<gene>
    <name evidence="7 11" type="primary">zwf</name>
    <name evidence="11" type="ORF">GCM10010280_45890</name>
</gene>
<accession>A0A918BUK6</accession>
<dbReference type="InterPro" id="IPR001282">
    <property type="entry name" value="G6P_DH"/>
</dbReference>
<dbReference type="GO" id="GO:0006006">
    <property type="term" value="P:glucose metabolic process"/>
    <property type="evidence" value="ECO:0007669"/>
    <property type="project" value="UniProtKB-KW"/>
</dbReference>
<dbReference type="AlphaFoldDB" id="A0A918BUK6"/>
<dbReference type="PANTHER" id="PTHR23429">
    <property type="entry name" value="GLUCOSE-6-PHOSPHATE 1-DEHYDROGENASE G6PD"/>
    <property type="match status" value="1"/>
</dbReference>
<dbReference type="Pfam" id="PF00479">
    <property type="entry name" value="G6PD_N"/>
    <property type="match status" value="1"/>
</dbReference>
<dbReference type="NCBIfam" id="NF009492">
    <property type="entry name" value="PRK12853.1-3"/>
    <property type="match status" value="1"/>
</dbReference>
<feature type="binding site" evidence="7">
    <location>
        <position position="265"/>
    </location>
    <ligand>
        <name>substrate</name>
    </ligand>
</feature>
<dbReference type="InterPro" id="IPR022674">
    <property type="entry name" value="G6P_DH_NAD-bd"/>
</dbReference>
<evidence type="ECO:0000256" key="1">
    <source>
        <dbReference type="ARBA" id="ARBA00004937"/>
    </source>
</evidence>
<dbReference type="GO" id="GO:0004345">
    <property type="term" value="F:glucose-6-phosphate dehydrogenase activity"/>
    <property type="evidence" value="ECO:0007669"/>
    <property type="project" value="UniProtKB-UniRule"/>
</dbReference>
<keyword evidence="12" id="KW-1185">Reference proteome</keyword>
<feature type="binding site" evidence="7">
    <location>
        <position position="261"/>
    </location>
    <ligand>
        <name>substrate</name>
    </ligand>
</feature>
<feature type="compositionally biased region" description="Basic and acidic residues" evidence="8">
    <location>
        <begin position="34"/>
        <end position="46"/>
    </location>
</feature>
<organism evidence="11 12">
    <name type="scientific">Streptomyces pilosus</name>
    <dbReference type="NCBI Taxonomy" id="28893"/>
    <lineage>
        <taxon>Bacteria</taxon>
        <taxon>Bacillati</taxon>
        <taxon>Actinomycetota</taxon>
        <taxon>Actinomycetes</taxon>
        <taxon>Kitasatosporales</taxon>
        <taxon>Streptomycetaceae</taxon>
        <taxon>Streptomyces</taxon>
    </lineage>
</organism>
<dbReference type="Gene3D" id="3.40.50.720">
    <property type="entry name" value="NAD(P)-binding Rossmann-like Domain"/>
    <property type="match status" value="1"/>
</dbReference>
<evidence type="ECO:0000313" key="12">
    <source>
        <dbReference type="Proteomes" id="UP000656732"/>
    </source>
</evidence>
<reference evidence="11" key="2">
    <citation type="submission" date="2020-09" db="EMBL/GenBank/DDBJ databases">
        <authorList>
            <person name="Sun Q."/>
            <person name="Ohkuma M."/>
        </authorList>
    </citation>
    <scope>NUCLEOTIDE SEQUENCE</scope>
    <source>
        <strain evidence="11">JCM 4403</strain>
    </source>
</reference>
<evidence type="ECO:0000256" key="7">
    <source>
        <dbReference type="HAMAP-Rule" id="MF_00966"/>
    </source>
</evidence>
<dbReference type="NCBIfam" id="TIGR00871">
    <property type="entry name" value="zwf"/>
    <property type="match status" value="1"/>
</dbReference>
<dbReference type="Gene3D" id="3.30.360.10">
    <property type="entry name" value="Dihydrodipicolinate Reductase, domain 2"/>
    <property type="match status" value="1"/>
</dbReference>
<dbReference type="Proteomes" id="UP000656732">
    <property type="component" value="Unassembled WGS sequence"/>
</dbReference>
<keyword evidence="3 7" id="KW-0313">Glucose metabolism</keyword>
<feature type="binding site" evidence="7">
    <location>
        <position position="421"/>
    </location>
    <ligand>
        <name>substrate</name>
    </ligand>
</feature>
<comment type="function">
    <text evidence="7">Catalyzes the oxidation of glucose 6-phosphate to 6-phosphogluconolactone.</text>
</comment>
<proteinExistence type="inferred from homology"/>
<evidence type="ECO:0000256" key="3">
    <source>
        <dbReference type="ARBA" id="ARBA00022526"/>
    </source>
</evidence>
<feature type="binding site" evidence="7">
    <location>
        <position position="318"/>
    </location>
    <ligand>
        <name>substrate</name>
    </ligand>
</feature>
<evidence type="ECO:0000256" key="5">
    <source>
        <dbReference type="ARBA" id="ARBA00023002"/>
    </source>
</evidence>
<comment type="pathway">
    <text evidence="1 7">Carbohydrate degradation; pentose phosphate pathway; D-ribulose 5-phosphate from D-glucose 6-phosphate (oxidative stage): step 1/3.</text>
</comment>
<dbReference type="GO" id="GO:0005829">
    <property type="term" value="C:cytosol"/>
    <property type="evidence" value="ECO:0007669"/>
    <property type="project" value="TreeGrafter"/>
</dbReference>
<protein>
    <recommendedName>
        <fullName evidence="7">Glucose-6-phosphate 1-dehydrogenase</fullName>
        <shortName evidence="7">G6PD</shortName>
        <ecNumber evidence="7">1.1.1.49</ecNumber>
    </recommendedName>
</protein>
<comment type="catalytic activity">
    <reaction evidence="7">
        <text>D-glucose 6-phosphate + NADP(+) = 6-phospho-D-glucono-1,5-lactone + NADPH + H(+)</text>
        <dbReference type="Rhea" id="RHEA:15841"/>
        <dbReference type="ChEBI" id="CHEBI:15378"/>
        <dbReference type="ChEBI" id="CHEBI:57783"/>
        <dbReference type="ChEBI" id="CHEBI:57955"/>
        <dbReference type="ChEBI" id="CHEBI:58349"/>
        <dbReference type="ChEBI" id="CHEBI:61548"/>
        <dbReference type="EC" id="1.1.1.49"/>
    </reaction>
</comment>
<dbReference type="EC" id="1.1.1.49" evidence="7"/>
<feature type="binding site" evidence="7">
    <location>
        <begin position="166"/>
        <end position="167"/>
    </location>
    <ligand>
        <name>NADP(+)</name>
        <dbReference type="ChEBI" id="CHEBI:58349"/>
    </ligand>
</feature>
<evidence type="ECO:0000313" key="11">
    <source>
        <dbReference type="EMBL" id="GGQ93010.1"/>
    </source>
</evidence>
<dbReference type="InterPro" id="IPR019796">
    <property type="entry name" value="G6P_DH_AS"/>
</dbReference>
<keyword evidence="4 7" id="KW-0521">NADP</keyword>
<evidence type="ECO:0000256" key="8">
    <source>
        <dbReference type="SAM" id="MobiDB-lite"/>
    </source>
</evidence>
<dbReference type="InterPro" id="IPR036291">
    <property type="entry name" value="NAD(P)-bd_dom_sf"/>
</dbReference>
<dbReference type="PRINTS" id="PR00079">
    <property type="entry name" value="G6PDHDRGNASE"/>
</dbReference>
<feature type="compositionally biased region" description="Low complexity" evidence="8">
    <location>
        <begin position="1"/>
        <end position="33"/>
    </location>
</feature>
<dbReference type="PROSITE" id="PS00069">
    <property type="entry name" value="G6P_DEHYDROGENASE"/>
    <property type="match status" value="1"/>
</dbReference>
<evidence type="ECO:0000259" key="9">
    <source>
        <dbReference type="Pfam" id="PF00479"/>
    </source>
</evidence>
<feature type="binding site" evidence="7">
    <location>
        <position position="231"/>
    </location>
    <ligand>
        <name>NADP(+)</name>
        <dbReference type="ChEBI" id="CHEBI:58349"/>
    </ligand>
</feature>